<sequence length="84" mass="9288">MKNQGEIAICTYVRNGVLKFREGKITGTGPYQVGLKLENGWLYSQGLTDWELMSDGKLLLGGHDQVGHLNIALELSFTPFECGE</sequence>
<dbReference type="SUPFAM" id="SSF89442">
    <property type="entry name" value="Hypothetical protein YojF"/>
    <property type="match status" value="1"/>
</dbReference>
<keyword evidence="2" id="KW-1185">Reference proteome</keyword>
<dbReference type="InterPro" id="IPR014934">
    <property type="entry name" value="DUF1806"/>
</dbReference>
<proteinExistence type="predicted"/>
<accession>A0ABU5C228</accession>
<name>A0ABU5C228_9BACI</name>
<protein>
    <submittedName>
        <fullName evidence="1">DUF1806 family protein</fullName>
    </submittedName>
</protein>
<gene>
    <name evidence="1" type="ORF">RWE15_01645</name>
</gene>
<dbReference type="InterPro" id="IPR036492">
    <property type="entry name" value="YojF_sf"/>
</dbReference>
<reference evidence="1 2" key="1">
    <citation type="submission" date="2023-10" db="EMBL/GenBank/DDBJ databases">
        <title>Virgibacillus halophilus 5B73C genome.</title>
        <authorList>
            <person name="Miliotis G."/>
            <person name="Sengupta P."/>
            <person name="Hameed A."/>
            <person name="Chuvochina M."/>
            <person name="Mcdonagh F."/>
            <person name="Simpson A.C."/>
            <person name="Singh N.K."/>
            <person name="Rekha P.D."/>
            <person name="Raman K."/>
            <person name="Hugenholtz P."/>
            <person name="Venkateswaran K."/>
        </authorList>
    </citation>
    <scope>NUCLEOTIDE SEQUENCE [LARGE SCALE GENOMIC DNA]</scope>
    <source>
        <strain evidence="1 2">5B73C</strain>
    </source>
</reference>
<dbReference type="Gene3D" id="2.70.180.10">
    <property type="entry name" value="Hypothetical protein YojF"/>
    <property type="match status" value="1"/>
</dbReference>
<evidence type="ECO:0000313" key="2">
    <source>
        <dbReference type="Proteomes" id="UP001281447"/>
    </source>
</evidence>
<evidence type="ECO:0000313" key="1">
    <source>
        <dbReference type="EMBL" id="MDY0393362.1"/>
    </source>
</evidence>
<dbReference type="Pfam" id="PF08830">
    <property type="entry name" value="DUF1806"/>
    <property type="match status" value="1"/>
</dbReference>
<dbReference type="EMBL" id="JAWDIP010000003">
    <property type="protein sequence ID" value="MDY0393362.1"/>
    <property type="molecule type" value="Genomic_DNA"/>
</dbReference>
<comment type="caution">
    <text evidence="1">The sequence shown here is derived from an EMBL/GenBank/DDBJ whole genome shotgun (WGS) entry which is preliminary data.</text>
</comment>
<organism evidence="1 2">
    <name type="scientific">Tigheibacillus halophilus</name>
    <dbReference type="NCBI Taxonomy" id="361280"/>
    <lineage>
        <taxon>Bacteria</taxon>
        <taxon>Bacillati</taxon>
        <taxon>Bacillota</taxon>
        <taxon>Bacilli</taxon>
        <taxon>Bacillales</taxon>
        <taxon>Bacillaceae</taxon>
        <taxon>Tigheibacillus</taxon>
    </lineage>
</organism>
<dbReference type="Proteomes" id="UP001281447">
    <property type="component" value="Unassembled WGS sequence"/>
</dbReference>